<feature type="domain" description="Ice-binding protein C-terminal" evidence="2">
    <location>
        <begin position="195"/>
        <end position="218"/>
    </location>
</feature>
<sequence length="229" mass="24430">MMTLLPSAVLALALVGLSAPSAATVIDFDNVPITPTMISSPSHTDYDTTDLLIDGYNLSADQFTDLAFGSYNGTPVAPAWSGTTALYIQPDYQLPLFQPSNAIGSTGLALFALANVRVYAPYAPEGTILNVSAYDLAGDSVGLTSFWYANVVVPAVQPGRSPWVYVQLPYPEDGANLYVFNSSTPLFLDHLQVEAVPEPGIWALLGLGVAALAWRQRRQPGHRPTLTTA</sequence>
<organism evidence="3 4">
    <name type="scientific">Silvimonas terrae</name>
    <dbReference type="NCBI Taxonomy" id="300266"/>
    <lineage>
        <taxon>Bacteria</taxon>
        <taxon>Pseudomonadati</taxon>
        <taxon>Pseudomonadota</taxon>
        <taxon>Betaproteobacteria</taxon>
        <taxon>Neisseriales</taxon>
        <taxon>Chitinibacteraceae</taxon>
        <taxon>Silvimonas</taxon>
    </lineage>
</organism>
<dbReference type="EMBL" id="JACHHN010000010">
    <property type="protein sequence ID" value="MBB5193320.1"/>
    <property type="molecule type" value="Genomic_DNA"/>
</dbReference>
<evidence type="ECO:0000259" key="2">
    <source>
        <dbReference type="Pfam" id="PF07589"/>
    </source>
</evidence>
<proteinExistence type="predicted"/>
<dbReference type="AlphaFoldDB" id="A0A840RLF5"/>
<dbReference type="Pfam" id="PF07589">
    <property type="entry name" value="PEP-CTERM"/>
    <property type="match status" value="1"/>
</dbReference>
<protein>
    <recommendedName>
        <fullName evidence="2">Ice-binding protein C-terminal domain-containing protein</fullName>
    </recommendedName>
</protein>
<dbReference type="Proteomes" id="UP000543030">
    <property type="component" value="Unassembled WGS sequence"/>
</dbReference>
<keyword evidence="4" id="KW-1185">Reference proteome</keyword>
<comment type="caution">
    <text evidence="3">The sequence shown here is derived from an EMBL/GenBank/DDBJ whole genome shotgun (WGS) entry which is preliminary data.</text>
</comment>
<keyword evidence="1" id="KW-0732">Signal</keyword>
<accession>A0A840RLF5</accession>
<evidence type="ECO:0000313" key="3">
    <source>
        <dbReference type="EMBL" id="MBB5193320.1"/>
    </source>
</evidence>
<evidence type="ECO:0000313" key="4">
    <source>
        <dbReference type="Proteomes" id="UP000543030"/>
    </source>
</evidence>
<dbReference type="RefSeq" id="WP_184102961.1">
    <property type="nucleotide sequence ID" value="NZ_JACHHN010000010.1"/>
</dbReference>
<evidence type="ECO:0000256" key="1">
    <source>
        <dbReference type="SAM" id="SignalP"/>
    </source>
</evidence>
<feature type="chain" id="PRO_5032590858" description="Ice-binding protein C-terminal domain-containing protein" evidence="1">
    <location>
        <begin position="24"/>
        <end position="229"/>
    </location>
</feature>
<dbReference type="InterPro" id="IPR013424">
    <property type="entry name" value="Ice-binding_C"/>
</dbReference>
<dbReference type="NCBIfam" id="TIGR02595">
    <property type="entry name" value="PEP_CTERM"/>
    <property type="match status" value="1"/>
</dbReference>
<feature type="signal peptide" evidence="1">
    <location>
        <begin position="1"/>
        <end position="23"/>
    </location>
</feature>
<name>A0A840RLF5_9NEIS</name>
<reference evidence="3 4" key="1">
    <citation type="submission" date="2020-08" db="EMBL/GenBank/DDBJ databases">
        <title>Genomic Encyclopedia of Type Strains, Phase IV (KMG-IV): sequencing the most valuable type-strain genomes for metagenomic binning, comparative biology and taxonomic classification.</title>
        <authorList>
            <person name="Goeker M."/>
        </authorList>
    </citation>
    <scope>NUCLEOTIDE SEQUENCE [LARGE SCALE GENOMIC DNA]</scope>
    <source>
        <strain evidence="3 4">DSM 18233</strain>
    </source>
</reference>
<gene>
    <name evidence="3" type="ORF">HNQ50_004074</name>
</gene>